<dbReference type="Gene3D" id="2.60.40.3330">
    <property type="match status" value="1"/>
</dbReference>
<dbReference type="GO" id="GO:0009986">
    <property type="term" value="C:cell surface"/>
    <property type="evidence" value="ECO:0007669"/>
    <property type="project" value="InterPro"/>
</dbReference>
<sequence>LYCGDRPLRNTRVRIYDVDRVPGDSDDLLDERFTDANGEFRLDGTTRELTTIEPVLVVYHDCEDENTVRFFPIARHWFQL</sequence>
<evidence type="ECO:0000256" key="2">
    <source>
        <dbReference type="ARBA" id="ARBA00010112"/>
    </source>
</evidence>
<proteinExistence type="inferred from homology"/>
<dbReference type="InterPro" id="IPR038479">
    <property type="entry name" value="Transthyretin-like_sf"/>
</dbReference>
<dbReference type="GO" id="GO:0005576">
    <property type="term" value="C:extracellular region"/>
    <property type="evidence" value="ECO:0007669"/>
    <property type="project" value="UniProtKB-SubCell"/>
</dbReference>
<dbReference type="PANTHER" id="PTHR21700:SF56">
    <property type="entry name" value="TRANSTHYRETIN-LIKE FAMILY PROTEIN"/>
    <property type="match status" value="1"/>
</dbReference>
<evidence type="ECO:0000313" key="5">
    <source>
        <dbReference type="WBParaSite" id="GPUH_0001375401-mRNA-1"/>
    </source>
</evidence>
<comment type="subcellular location">
    <subcellularLocation>
        <location evidence="1">Secreted</location>
    </subcellularLocation>
</comment>
<dbReference type="WBParaSite" id="GPUH_0001375401-mRNA-1">
    <property type="protein sequence ID" value="GPUH_0001375401-mRNA-1"/>
    <property type="gene ID" value="GPUH_0001375401"/>
</dbReference>
<evidence type="ECO:0000256" key="1">
    <source>
        <dbReference type="ARBA" id="ARBA00004613"/>
    </source>
</evidence>
<dbReference type="InterPro" id="IPR001534">
    <property type="entry name" value="Transthyretin-like"/>
</dbReference>
<name>A0A183DYE8_9BILA</name>
<evidence type="ECO:0000256" key="3">
    <source>
        <dbReference type="ARBA" id="ARBA00022525"/>
    </source>
</evidence>
<protein>
    <submittedName>
        <fullName evidence="5">Transthyretin-like family protein</fullName>
    </submittedName>
</protein>
<reference evidence="5" key="1">
    <citation type="submission" date="2016-06" db="UniProtKB">
        <authorList>
            <consortium name="WormBaseParasite"/>
        </authorList>
    </citation>
    <scope>IDENTIFICATION</scope>
</reference>
<dbReference type="AlphaFoldDB" id="A0A183DYE8"/>
<comment type="similarity">
    <text evidence="2">Belongs to the nematode transthyretin-like family.</text>
</comment>
<evidence type="ECO:0000256" key="4">
    <source>
        <dbReference type="ARBA" id="ARBA00022729"/>
    </source>
</evidence>
<organism evidence="5">
    <name type="scientific">Gongylonema pulchrum</name>
    <dbReference type="NCBI Taxonomy" id="637853"/>
    <lineage>
        <taxon>Eukaryota</taxon>
        <taxon>Metazoa</taxon>
        <taxon>Ecdysozoa</taxon>
        <taxon>Nematoda</taxon>
        <taxon>Chromadorea</taxon>
        <taxon>Rhabditida</taxon>
        <taxon>Spirurina</taxon>
        <taxon>Spiruromorpha</taxon>
        <taxon>Spiruroidea</taxon>
        <taxon>Gongylonematidae</taxon>
        <taxon>Gongylonema</taxon>
    </lineage>
</organism>
<accession>A0A183DYE8</accession>
<dbReference type="PANTHER" id="PTHR21700">
    <property type="entry name" value="TRANSTHYRETIN-LIKE FAMILY PROTEIN-RELATED"/>
    <property type="match status" value="1"/>
</dbReference>
<keyword evidence="3" id="KW-0964">Secreted</keyword>
<keyword evidence="4" id="KW-0732">Signal</keyword>
<dbReference type="Pfam" id="PF01060">
    <property type="entry name" value="TTR-52"/>
    <property type="match status" value="1"/>
</dbReference>